<dbReference type="PROSITE" id="PS50966">
    <property type="entry name" value="ZF_SWIM"/>
    <property type="match status" value="1"/>
</dbReference>
<dbReference type="PANTHER" id="PTHR31569">
    <property type="entry name" value="SWIM-TYPE DOMAIN-CONTAINING PROTEIN"/>
    <property type="match status" value="1"/>
</dbReference>
<evidence type="ECO:0000256" key="1">
    <source>
        <dbReference type="PROSITE-ProRule" id="PRU00325"/>
    </source>
</evidence>
<evidence type="ECO:0000313" key="5">
    <source>
        <dbReference type="Proteomes" id="UP000762676"/>
    </source>
</evidence>
<evidence type="ECO:0000313" key="4">
    <source>
        <dbReference type="EMBL" id="GFR96534.1"/>
    </source>
</evidence>
<dbReference type="EMBL" id="BMAT01012664">
    <property type="protein sequence ID" value="GFR96534.1"/>
    <property type="molecule type" value="Genomic_DNA"/>
</dbReference>
<organism evidence="4 5">
    <name type="scientific">Elysia marginata</name>
    <dbReference type="NCBI Taxonomy" id="1093978"/>
    <lineage>
        <taxon>Eukaryota</taxon>
        <taxon>Metazoa</taxon>
        <taxon>Spiralia</taxon>
        <taxon>Lophotrochozoa</taxon>
        <taxon>Mollusca</taxon>
        <taxon>Gastropoda</taxon>
        <taxon>Heterobranchia</taxon>
        <taxon>Euthyneura</taxon>
        <taxon>Panpulmonata</taxon>
        <taxon>Sacoglossa</taxon>
        <taxon>Placobranchoidea</taxon>
        <taxon>Plakobranchidae</taxon>
        <taxon>Elysia</taxon>
    </lineage>
</organism>
<reference evidence="4 5" key="1">
    <citation type="journal article" date="2021" name="Elife">
        <title>Chloroplast acquisition without the gene transfer in kleptoplastic sea slugs, Plakobranchus ocellatus.</title>
        <authorList>
            <person name="Maeda T."/>
            <person name="Takahashi S."/>
            <person name="Yoshida T."/>
            <person name="Shimamura S."/>
            <person name="Takaki Y."/>
            <person name="Nagai Y."/>
            <person name="Toyoda A."/>
            <person name="Suzuki Y."/>
            <person name="Arimoto A."/>
            <person name="Ishii H."/>
            <person name="Satoh N."/>
            <person name="Nishiyama T."/>
            <person name="Hasebe M."/>
            <person name="Maruyama T."/>
            <person name="Minagawa J."/>
            <person name="Obokata J."/>
            <person name="Shigenobu S."/>
        </authorList>
    </citation>
    <scope>NUCLEOTIDE SEQUENCE [LARGE SCALE GENOMIC DNA]</scope>
</reference>
<evidence type="ECO:0000259" key="3">
    <source>
        <dbReference type="PROSITE" id="PS50966"/>
    </source>
</evidence>
<dbReference type="InterPro" id="IPR007527">
    <property type="entry name" value="Znf_SWIM"/>
</dbReference>
<accession>A0AAV4HG37</accession>
<keyword evidence="1" id="KW-0479">Metal-binding</keyword>
<keyword evidence="5" id="KW-1185">Reference proteome</keyword>
<feature type="domain" description="SWIM-type" evidence="3">
    <location>
        <begin position="34"/>
        <end position="68"/>
    </location>
</feature>
<dbReference type="PANTHER" id="PTHR31569:SF4">
    <property type="entry name" value="SWIM-TYPE DOMAIN-CONTAINING PROTEIN"/>
    <property type="match status" value="1"/>
</dbReference>
<keyword evidence="1" id="KW-0862">Zinc</keyword>
<dbReference type="InterPro" id="IPR052579">
    <property type="entry name" value="Zinc_finger_SWIM"/>
</dbReference>
<dbReference type="GO" id="GO:0008270">
    <property type="term" value="F:zinc ion binding"/>
    <property type="evidence" value="ECO:0007669"/>
    <property type="project" value="UniProtKB-KW"/>
</dbReference>
<evidence type="ECO:0000256" key="2">
    <source>
        <dbReference type="SAM" id="MobiDB-lite"/>
    </source>
</evidence>
<feature type="region of interest" description="Disordered" evidence="2">
    <location>
        <begin position="163"/>
        <end position="189"/>
    </location>
</feature>
<feature type="compositionally biased region" description="Basic and acidic residues" evidence="2">
    <location>
        <begin position="174"/>
        <end position="189"/>
    </location>
</feature>
<gene>
    <name evidence="4" type="ORF">ElyMa_006300700</name>
</gene>
<dbReference type="Proteomes" id="UP000762676">
    <property type="component" value="Unassembled WGS sequence"/>
</dbReference>
<protein>
    <recommendedName>
        <fullName evidence="3">SWIM-type domain-containing protein</fullName>
    </recommendedName>
</protein>
<comment type="caution">
    <text evidence="4">The sequence shown here is derived from an EMBL/GenBank/DDBJ whole genome shotgun (WGS) entry which is preliminary data.</text>
</comment>
<name>A0AAV4HG37_9GAST</name>
<sequence>MSIIISELKIMFSEKSEFRISGNVIYINKGDKEVEISVDLENDCCLCSFFMDNQLPCWHLMTFKIIEDQPIVNQDSVPKHWLKKTQDECFSQANFSTQASSSVIVSTSQRMRQKTKLTELQKRSKAMILAEELVNVTADCGQNKFDERCTVIERLIREWRAGRDLPASSSSTDQHCDENQNTNDHPRPDALQELNCIEEKTIEPVIFDGVEGESDGHEEVQ</sequence>
<dbReference type="AlphaFoldDB" id="A0AAV4HG37"/>
<proteinExistence type="predicted"/>
<keyword evidence="1" id="KW-0863">Zinc-finger</keyword>